<protein>
    <submittedName>
        <fullName evidence="2">Uncharacterized protein</fullName>
    </submittedName>
</protein>
<name>A0A803P5Y6_CANSA</name>
<dbReference type="Gramene" id="evm.model.03.1604">
    <property type="protein sequence ID" value="cds.evm.model.03.1604"/>
    <property type="gene ID" value="evm.TU.03.1604"/>
</dbReference>
<evidence type="ECO:0000313" key="3">
    <source>
        <dbReference type="Proteomes" id="UP000596661"/>
    </source>
</evidence>
<dbReference type="AlphaFoldDB" id="A0A803P5Y6"/>
<feature type="region of interest" description="Disordered" evidence="1">
    <location>
        <begin position="61"/>
        <end position="133"/>
    </location>
</feature>
<evidence type="ECO:0000313" key="2">
    <source>
        <dbReference type="EnsemblPlants" id="cds.evm.model.03.1604"/>
    </source>
</evidence>
<dbReference type="Proteomes" id="UP000596661">
    <property type="component" value="Chromosome 3"/>
</dbReference>
<reference evidence="2" key="2">
    <citation type="submission" date="2021-03" db="UniProtKB">
        <authorList>
            <consortium name="EnsemblPlants"/>
        </authorList>
    </citation>
    <scope>IDENTIFICATION</scope>
</reference>
<proteinExistence type="predicted"/>
<reference evidence="2" key="1">
    <citation type="submission" date="2018-11" db="EMBL/GenBank/DDBJ databases">
        <authorList>
            <person name="Grassa J C."/>
        </authorList>
    </citation>
    <scope>NUCLEOTIDE SEQUENCE [LARGE SCALE GENOMIC DNA]</scope>
</reference>
<keyword evidence="3" id="KW-1185">Reference proteome</keyword>
<dbReference type="EnsemblPlants" id="evm.model.03.1604">
    <property type="protein sequence ID" value="cds.evm.model.03.1604"/>
    <property type="gene ID" value="evm.TU.03.1604"/>
</dbReference>
<feature type="compositionally biased region" description="Low complexity" evidence="1">
    <location>
        <begin position="68"/>
        <end position="81"/>
    </location>
</feature>
<sequence length="133" mass="14691">MRLVLGLWFPIGITPFLLRISCKSLFGLLTLALRSFWVNLGKFREGEHQIVSNLLQLLHEKQPRPRPDSSSASGDSFPSSFDEWENEPEMPGAAEEIGEADGQEEALATGSLEGEGEGKEVPQATPYEGYNEI</sequence>
<accession>A0A803P5Y6</accession>
<organism evidence="2 3">
    <name type="scientific">Cannabis sativa</name>
    <name type="common">Hemp</name>
    <name type="synonym">Marijuana</name>
    <dbReference type="NCBI Taxonomy" id="3483"/>
    <lineage>
        <taxon>Eukaryota</taxon>
        <taxon>Viridiplantae</taxon>
        <taxon>Streptophyta</taxon>
        <taxon>Embryophyta</taxon>
        <taxon>Tracheophyta</taxon>
        <taxon>Spermatophyta</taxon>
        <taxon>Magnoliopsida</taxon>
        <taxon>eudicotyledons</taxon>
        <taxon>Gunneridae</taxon>
        <taxon>Pentapetalae</taxon>
        <taxon>rosids</taxon>
        <taxon>fabids</taxon>
        <taxon>Rosales</taxon>
        <taxon>Cannabaceae</taxon>
        <taxon>Cannabis</taxon>
    </lineage>
</organism>
<evidence type="ECO:0000256" key="1">
    <source>
        <dbReference type="SAM" id="MobiDB-lite"/>
    </source>
</evidence>
<dbReference type="EMBL" id="UZAU01000322">
    <property type="status" value="NOT_ANNOTATED_CDS"/>
    <property type="molecule type" value="Genomic_DNA"/>
</dbReference>